<name>A0A511BMB4_9PROT</name>
<evidence type="ECO:0000256" key="1">
    <source>
        <dbReference type="SAM" id="MobiDB-lite"/>
    </source>
</evidence>
<feature type="transmembrane region" description="Helical" evidence="2">
    <location>
        <begin position="342"/>
        <end position="361"/>
    </location>
</feature>
<organism evidence="3 4">
    <name type="scientific">Swaminathania salitolerans</name>
    <dbReference type="NCBI Taxonomy" id="182838"/>
    <lineage>
        <taxon>Bacteria</taxon>
        <taxon>Pseudomonadati</taxon>
        <taxon>Pseudomonadota</taxon>
        <taxon>Alphaproteobacteria</taxon>
        <taxon>Acetobacterales</taxon>
        <taxon>Acetobacteraceae</taxon>
        <taxon>Swaminathania</taxon>
    </lineage>
</organism>
<dbReference type="GO" id="GO:0016740">
    <property type="term" value="F:transferase activity"/>
    <property type="evidence" value="ECO:0007669"/>
    <property type="project" value="UniProtKB-KW"/>
</dbReference>
<feature type="transmembrane region" description="Helical" evidence="2">
    <location>
        <begin position="177"/>
        <end position="207"/>
    </location>
</feature>
<gene>
    <name evidence="3" type="primary">gtrII</name>
    <name evidence="3" type="ORF">SSA02_06340</name>
</gene>
<proteinExistence type="predicted"/>
<evidence type="ECO:0000256" key="2">
    <source>
        <dbReference type="SAM" id="Phobius"/>
    </source>
</evidence>
<feature type="region of interest" description="Disordered" evidence="1">
    <location>
        <begin position="1"/>
        <end position="22"/>
    </location>
</feature>
<keyword evidence="3" id="KW-0808">Transferase</keyword>
<feature type="transmembrane region" description="Helical" evidence="2">
    <location>
        <begin position="315"/>
        <end position="336"/>
    </location>
</feature>
<keyword evidence="2" id="KW-1133">Transmembrane helix</keyword>
<dbReference type="RefSeq" id="WP_147092416.1">
    <property type="nucleotide sequence ID" value="NZ_BJVC01000001.1"/>
</dbReference>
<keyword evidence="4" id="KW-1185">Reference proteome</keyword>
<dbReference type="AlphaFoldDB" id="A0A511BMB4"/>
<evidence type="ECO:0000313" key="4">
    <source>
        <dbReference type="Proteomes" id="UP000321405"/>
    </source>
</evidence>
<reference evidence="3 4" key="1">
    <citation type="submission" date="2019-07" db="EMBL/GenBank/DDBJ databases">
        <title>Whole genome shotgun sequence of Swaminathania salitolerans NBRC 104436.</title>
        <authorList>
            <person name="Hosoyama A."/>
            <person name="Uohara A."/>
            <person name="Ohji S."/>
            <person name="Ichikawa N."/>
        </authorList>
    </citation>
    <scope>NUCLEOTIDE SEQUENCE [LARGE SCALE GENOMIC DNA]</scope>
    <source>
        <strain evidence="3 4">NBRC 104436</strain>
    </source>
</reference>
<feature type="transmembrane region" description="Helical" evidence="2">
    <location>
        <begin position="368"/>
        <end position="391"/>
    </location>
</feature>
<feature type="transmembrane region" description="Helical" evidence="2">
    <location>
        <begin position="146"/>
        <end position="165"/>
    </location>
</feature>
<protein>
    <submittedName>
        <fullName evidence="3">Glucosyl transferase II</fullName>
    </submittedName>
</protein>
<accession>A0A511BMB4</accession>
<sequence>MLTRAFADSVPNADRNGTGPASEPGFCTGDLREALRFAAILLPALFVYGSVITTFTMSIDNEFPDTFDQDIGLGRWAISLLKRLLLADPYAAYITPVVFVVFLSLAVYIVGRTLRLSDSMLVVFGFLSVSFPALFYQVDFNVQSDAVGIGLALGAVSAPLFLQALRADRPIARRIALFFAACATTAISTATYQSLFTMGPGIVLLVLTEKIARGGKPPVARLAGPGILWLATSFVLFRLVSHGLQSVLSVSPSTYFATQIGWTHASFPASVSSAIRNAVTLCLGGNYYGNGIYLLATLACIAGIVVMLRHRRPVGAVLLAAILVLPFALNILLSFSFPPRTYVFQGFSFAYLIVFFLRFGLPARFVRPAAFAATCGALWFGTHVLASLVFADQMSWRADIVLAEQIEQRLHSAIPDYRDGVTPVYFHGGIQRANRWKPRGSDIYGTSFFHWDGGNNLRISNFMRANMIGEVRMAPLSRVRAIMGRIGPQPVFPATGSVFMLGGVAVVRLGIEPGTLQTLPE</sequence>
<feature type="transmembrane region" description="Helical" evidence="2">
    <location>
        <begin position="287"/>
        <end position="308"/>
    </location>
</feature>
<comment type="caution">
    <text evidence="3">The sequence shown here is derived from an EMBL/GenBank/DDBJ whole genome shotgun (WGS) entry which is preliminary data.</text>
</comment>
<dbReference type="EMBL" id="BJVC01000001">
    <property type="protein sequence ID" value="GEL01471.1"/>
    <property type="molecule type" value="Genomic_DNA"/>
</dbReference>
<feature type="transmembrane region" description="Helical" evidence="2">
    <location>
        <begin position="121"/>
        <end position="140"/>
    </location>
</feature>
<feature type="transmembrane region" description="Helical" evidence="2">
    <location>
        <begin position="37"/>
        <end position="59"/>
    </location>
</feature>
<evidence type="ECO:0000313" key="3">
    <source>
        <dbReference type="EMBL" id="GEL01471.1"/>
    </source>
</evidence>
<dbReference type="OrthoDB" id="8099337at2"/>
<feature type="transmembrane region" description="Helical" evidence="2">
    <location>
        <begin position="219"/>
        <end position="240"/>
    </location>
</feature>
<keyword evidence="2" id="KW-0472">Membrane</keyword>
<keyword evidence="2" id="KW-0812">Transmembrane</keyword>
<feature type="transmembrane region" description="Helical" evidence="2">
    <location>
        <begin position="90"/>
        <end position="109"/>
    </location>
</feature>
<dbReference type="Proteomes" id="UP000321405">
    <property type="component" value="Unassembled WGS sequence"/>
</dbReference>